<dbReference type="Proteomes" id="UP000721236">
    <property type="component" value="Unassembled WGS sequence"/>
</dbReference>
<keyword evidence="2" id="KW-1185">Reference proteome</keyword>
<sequence length="71" mass="7964">MTKTEQMIVGRFGVLLSLDDCATLLNRSPQGLRVTLNGDNELAQRLRPAKLKIGRRVLFRATELARLLDEA</sequence>
<proteinExistence type="predicted"/>
<evidence type="ECO:0008006" key="3">
    <source>
        <dbReference type="Google" id="ProtNLM"/>
    </source>
</evidence>
<dbReference type="RefSeq" id="WP_224044253.1">
    <property type="nucleotide sequence ID" value="NZ_CAJZAH010000008.1"/>
</dbReference>
<dbReference type="EMBL" id="CAJZAH010000008">
    <property type="protein sequence ID" value="CAG9182943.1"/>
    <property type="molecule type" value="Genomic_DNA"/>
</dbReference>
<organism evidence="1 2">
    <name type="scientific">Cupriavidus respiraculi</name>
    <dbReference type="NCBI Taxonomy" id="195930"/>
    <lineage>
        <taxon>Bacteria</taxon>
        <taxon>Pseudomonadati</taxon>
        <taxon>Pseudomonadota</taxon>
        <taxon>Betaproteobacteria</taxon>
        <taxon>Burkholderiales</taxon>
        <taxon>Burkholderiaceae</taxon>
        <taxon>Cupriavidus</taxon>
    </lineage>
</organism>
<comment type="caution">
    <text evidence="1">The sequence shown here is derived from an EMBL/GenBank/DDBJ whole genome shotgun (WGS) entry which is preliminary data.</text>
</comment>
<evidence type="ECO:0000313" key="2">
    <source>
        <dbReference type="Proteomes" id="UP000721236"/>
    </source>
</evidence>
<gene>
    <name evidence="1" type="ORF">LMG21510_04709</name>
</gene>
<evidence type="ECO:0000313" key="1">
    <source>
        <dbReference type="EMBL" id="CAG9182943.1"/>
    </source>
</evidence>
<name>A0ABM8XRJ2_9BURK</name>
<accession>A0ABM8XRJ2</accession>
<protein>
    <recommendedName>
        <fullName evidence="3">Plasmid-related protein</fullName>
    </recommendedName>
</protein>
<reference evidence="1 2" key="1">
    <citation type="submission" date="2021-08" db="EMBL/GenBank/DDBJ databases">
        <authorList>
            <person name="Peeters C."/>
        </authorList>
    </citation>
    <scope>NUCLEOTIDE SEQUENCE [LARGE SCALE GENOMIC DNA]</scope>
    <source>
        <strain evidence="1 2">LMG 21510</strain>
    </source>
</reference>